<sequence length="320" mass="36365">MDMLTGILKALIMGIIDSLKGTIALFYLDKNIKECVDQQSPQKNKKSNGPPNRKTSHAAQTLKKQEEPKVLRRTLQCCLLNGGVFWLSIVVFEYVLLPALRSVLYLMFGHNPNTGLSVWGWMEPFLQWTFGTFWVLPLFLLSKVVNALWFQDIADSAFRYSRGTPQQFSSVSKLVADTLFSVLVQAFFLAQTMLVSLLPIPVLAELMSLVHMCLLYSLYSFEYKWCNMGWELHRRLTYIENNWPYFVGFGLPMAVFTGWPHSYIISGCVFSILFPLFIISGNEANPVTDVCDSRLKLFSPVITISNTLLNRTIGSQSVSR</sequence>
<evidence type="ECO:0000256" key="6">
    <source>
        <dbReference type="SAM" id="MobiDB-lite"/>
    </source>
</evidence>
<gene>
    <name evidence="9" type="ORF">g.13548</name>
    <name evidence="8" type="ORF">g.13550</name>
</gene>
<dbReference type="PANTHER" id="PTHR21389">
    <property type="entry name" value="P53 INDUCED PROTEIN"/>
    <property type="match status" value="1"/>
</dbReference>
<evidence type="ECO:0000256" key="3">
    <source>
        <dbReference type="ARBA" id="ARBA00022692"/>
    </source>
</evidence>
<evidence type="ECO:0008006" key="10">
    <source>
        <dbReference type="Google" id="ProtNLM"/>
    </source>
</evidence>
<feature type="transmembrane region" description="Helical" evidence="7">
    <location>
        <begin position="171"/>
        <end position="190"/>
    </location>
</feature>
<evidence type="ECO:0000313" key="9">
    <source>
        <dbReference type="EMBL" id="JAT25684.1"/>
    </source>
</evidence>
<dbReference type="GO" id="GO:0016236">
    <property type="term" value="P:macroautophagy"/>
    <property type="evidence" value="ECO:0007669"/>
    <property type="project" value="TreeGrafter"/>
</dbReference>
<dbReference type="AlphaFoldDB" id="A0A1B6KJ05"/>
<feature type="transmembrane region" description="Helical" evidence="7">
    <location>
        <begin position="79"/>
        <end position="108"/>
    </location>
</feature>
<name>A0A1B6KJ05_9HEMI</name>
<feature type="transmembrane region" description="Helical" evidence="7">
    <location>
        <begin position="263"/>
        <end position="279"/>
    </location>
</feature>
<feature type="transmembrane region" description="Helical" evidence="7">
    <location>
        <begin position="202"/>
        <end position="221"/>
    </location>
</feature>
<dbReference type="InterPro" id="IPR059112">
    <property type="entry name" value="CysZ/EI24"/>
</dbReference>
<dbReference type="PANTHER" id="PTHR21389:SF0">
    <property type="entry name" value="ETOPOSIDE-INDUCED PROTEIN 2.4 HOMOLOG"/>
    <property type="match status" value="1"/>
</dbReference>
<dbReference type="GO" id="GO:0016020">
    <property type="term" value="C:membrane"/>
    <property type="evidence" value="ECO:0007669"/>
    <property type="project" value="UniProtKB-SubCell"/>
</dbReference>
<organism evidence="8">
    <name type="scientific">Graphocephala atropunctata</name>
    <dbReference type="NCBI Taxonomy" id="36148"/>
    <lineage>
        <taxon>Eukaryota</taxon>
        <taxon>Metazoa</taxon>
        <taxon>Ecdysozoa</taxon>
        <taxon>Arthropoda</taxon>
        <taxon>Hexapoda</taxon>
        <taxon>Insecta</taxon>
        <taxon>Pterygota</taxon>
        <taxon>Neoptera</taxon>
        <taxon>Paraneoptera</taxon>
        <taxon>Hemiptera</taxon>
        <taxon>Auchenorrhyncha</taxon>
        <taxon>Membracoidea</taxon>
        <taxon>Cicadellidae</taxon>
        <taxon>Cicadellinae</taxon>
        <taxon>Cicadellini</taxon>
        <taxon>Graphocephala</taxon>
    </lineage>
</organism>
<dbReference type="EMBL" id="GEBQ01028539">
    <property type="protein sequence ID" value="JAT11438.1"/>
    <property type="molecule type" value="Transcribed_RNA"/>
</dbReference>
<evidence type="ECO:0000256" key="5">
    <source>
        <dbReference type="ARBA" id="ARBA00023136"/>
    </source>
</evidence>
<keyword evidence="5 7" id="KW-0472">Membrane</keyword>
<feature type="region of interest" description="Disordered" evidence="6">
    <location>
        <begin position="38"/>
        <end position="65"/>
    </location>
</feature>
<accession>A0A1B6KJ05</accession>
<evidence type="ECO:0000256" key="7">
    <source>
        <dbReference type="SAM" id="Phobius"/>
    </source>
</evidence>
<protein>
    <recommendedName>
        <fullName evidence="10">Etoposide-induced protein 2.4 homolog</fullName>
    </recommendedName>
</protein>
<keyword evidence="4 7" id="KW-1133">Transmembrane helix</keyword>
<dbReference type="EMBL" id="GEBQ01014293">
    <property type="protein sequence ID" value="JAT25684.1"/>
    <property type="molecule type" value="Transcribed_RNA"/>
</dbReference>
<evidence type="ECO:0000256" key="2">
    <source>
        <dbReference type="ARBA" id="ARBA00010970"/>
    </source>
</evidence>
<dbReference type="Pfam" id="PF07264">
    <property type="entry name" value="EI24"/>
    <property type="match status" value="1"/>
</dbReference>
<comment type="similarity">
    <text evidence="2">Belongs to the EI24 family.</text>
</comment>
<feature type="transmembrane region" description="Helical" evidence="7">
    <location>
        <begin position="128"/>
        <end position="150"/>
    </location>
</feature>
<reference evidence="8" key="1">
    <citation type="submission" date="2015-11" db="EMBL/GenBank/DDBJ databases">
        <title>De novo transcriptome assembly of four potential Pierce s Disease insect vectors from Arizona vineyards.</title>
        <authorList>
            <person name="Tassone E.E."/>
        </authorList>
    </citation>
    <scope>NUCLEOTIDE SEQUENCE</scope>
</reference>
<proteinExistence type="inferred from homology"/>
<dbReference type="GO" id="GO:0005783">
    <property type="term" value="C:endoplasmic reticulum"/>
    <property type="evidence" value="ECO:0007669"/>
    <property type="project" value="TreeGrafter"/>
</dbReference>
<evidence type="ECO:0000256" key="4">
    <source>
        <dbReference type="ARBA" id="ARBA00022989"/>
    </source>
</evidence>
<evidence type="ECO:0000256" key="1">
    <source>
        <dbReference type="ARBA" id="ARBA00004141"/>
    </source>
</evidence>
<evidence type="ECO:0000313" key="8">
    <source>
        <dbReference type="EMBL" id="JAT11438.1"/>
    </source>
</evidence>
<feature type="compositionally biased region" description="Polar residues" evidence="6">
    <location>
        <begin position="38"/>
        <end position="50"/>
    </location>
</feature>
<feature type="transmembrane region" description="Helical" evidence="7">
    <location>
        <begin position="242"/>
        <end position="257"/>
    </location>
</feature>
<keyword evidence="3 7" id="KW-0812">Transmembrane</keyword>
<comment type="subcellular location">
    <subcellularLocation>
        <location evidence="1">Membrane</location>
        <topology evidence="1">Multi-pass membrane protein</topology>
    </subcellularLocation>
</comment>